<dbReference type="Gene3D" id="2.60.120.430">
    <property type="entry name" value="Galactose-binding lectin"/>
    <property type="match status" value="1"/>
</dbReference>
<dbReference type="OrthoDB" id="1938112at2759"/>
<evidence type="ECO:0000313" key="3">
    <source>
        <dbReference type="EMBL" id="KAF8409131.1"/>
    </source>
</evidence>
<dbReference type="EMBL" id="JABCRI010000003">
    <property type="protein sequence ID" value="KAF8409131.1"/>
    <property type="molecule type" value="Genomic_DNA"/>
</dbReference>
<keyword evidence="4" id="KW-1185">Reference proteome</keyword>
<dbReference type="Pfam" id="PF11721">
    <property type="entry name" value="Malectin"/>
    <property type="match status" value="1"/>
</dbReference>
<accession>A0A834ZTQ7</accession>
<dbReference type="InterPro" id="IPR021720">
    <property type="entry name" value="Malectin_dom"/>
</dbReference>
<keyword evidence="1" id="KW-0812">Transmembrane</keyword>
<keyword evidence="1" id="KW-1133">Transmembrane helix</keyword>
<gene>
    <name evidence="3" type="ORF">HHK36_005204</name>
</gene>
<dbReference type="AlphaFoldDB" id="A0A834ZTQ7"/>
<sequence length="134" mass="14613">MEKLVWKDFNIENVAGGVDKVFIIESPAVVGDKTLEIRFQWVGKGTTCVPDRGNYGPLISAISVEADFMHPSEDATSIRKETKESTFSGKTIFIVVGIVASVLCLLLLVLGIGWWKSSFRRGTSMEKGGNESTA</sequence>
<evidence type="ECO:0000256" key="1">
    <source>
        <dbReference type="SAM" id="Phobius"/>
    </source>
</evidence>
<organism evidence="3 4">
    <name type="scientific">Tetracentron sinense</name>
    <name type="common">Spur-leaf</name>
    <dbReference type="NCBI Taxonomy" id="13715"/>
    <lineage>
        <taxon>Eukaryota</taxon>
        <taxon>Viridiplantae</taxon>
        <taxon>Streptophyta</taxon>
        <taxon>Embryophyta</taxon>
        <taxon>Tracheophyta</taxon>
        <taxon>Spermatophyta</taxon>
        <taxon>Magnoliopsida</taxon>
        <taxon>Trochodendrales</taxon>
        <taxon>Trochodendraceae</taxon>
        <taxon>Tetracentron</taxon>
    </lineage>
</organism>
<name>A0A834ZTQ7_TETSI</name>
<feature type="domain" description="Malectin" evidence="2">
    <location>
        <begin position="2"/>
        <end position="62"/>
    </location>
</feature>
<keyword evidence="1" id="KW-0472">Membrane</keyword>
<comment type="caution">
    <text evidence="3">The sequence shown here is derived from an EMBL/GenBank/DDBJ whole genome shotgun (WGS) entry which is preliminary data.</text>
</comment>
<reference evidence="3 4" key="1">
    <citation type="submission" date="2020-04" db="EMBL/GenBank/DDBJ databases">
        <title>Plant Genome Project.</title>
        <authorList>
            <person name="Zhang R.-G."/>
        </authorList>
    </citation>
    <scope>NUCLEOTIDE SEQUENCE [LARGE SCALE GENOMIC DNA]</scope>
    <source>
        <strain evidence="3">YNK0</strain>
        <tissue evidence="3">Leaf</tissue>
    </source>
</reference>
<feature type="transmembrane region" description="Helical" evidence="1">
    <location>
        <begin position="92"/>
        <end position="115"/>
    </location>
</feature>
<dbReference type="PANTHER" id="PTHR34081:SF1">
    <property type="entry name" value="MALECTIN, LEUCINE-RICH REPEAT DOMAIN, L DOMAIN-LIKE PROTEIN-RELATED"/>
    <property type="match status" value="1"/>
</dbReference>
<evidence type="ECO:0000259" key="2">
    <source>
        <dbReference type="Pfam" id="PF11721"/>
    </source>
</evidence>
<protein>
    <recommendedName>
        <fullName evidence="2">Malectin domain-containing protein</fullName>
    </recommendedName>
</protein>
<evidence type="ECO:0000313" key="4">
    <source>
        <dbReference type="Proteomes" id="UP000655225"/>
    </source>
</evidence>
<dbReference type="Proteomes" id="UP000655225">
    <property type="component" value="Unassembled WGS sequence"/>
</dbReference>
<proteinExistence type="predicted"/>
<dbReference type="PANTHER" id="PTHR34081">
    <property type="entry name" value="MALECTIN DOMAIN-CONTAINING PROTEIN"/>
    <property type="match status" value="1"/>
</dbReference>